<protein>
    <submittedName>
        <fullName evidence="1">Uncharacterized protein</fullName>
    </submittedName>
</protein>
<dbReference type="PANTHER" id="PTHR34615">
    <property type="entry name" value="PX DOMAIN-CONTAINING PROTEIN"/>
    <property type="match status" value="1"/>
</dbReference>
<name>A0ABN8S5A0_9CNID</name>
<dbReference type="EMBL" id="CALNXK010000468">
    <property type="protein sequence ID" value="CAH3186220.1"/>
    <property type="molecule type" value="Genomic_DNA"/>
</dbReference>
<comment type="caution">
    <text evidence="1">The sequence shown here is derived from an EMBL/GenBank/DDBJ whole genome shotgun (WGS) entry which is preliminary data.</text>
</comment>
<feature type="non-terminal residue" evidence="1">
    <location>
        <position position="1"/>
    </location>
</feature>
<keyword evidence="2" id="KW-1185">Reference proteome</keyword>
<dbReference type="Proteomes" id="UP001159405">
    <property type="component" value="Unassembled WGS sequence"/>
</dbReference>
<reference evidence="1 2" key="1">
    <citation type="submission" date="2022-05" db="EMBL/GenBank/DDBJ databases">
        <authorList>
            <consortium name="Genoscope - CEA"/>
            <person name="William W."/>
        </authorList>
    </citation>
    <scope>NUCLEOTIDE SEQUENCE [LARGE SCALE GENOMIC DNA]</scope>
</reference>
<dbReference type="PANTHER" id="PTHR34615:SF1">
    <property type="entry name" value="PX DOMAIN-CONTAINING PROTEIN"/>
    <property type="match status" value="1"/>
</dbReference>
<proteinExistence type="predicted"/>
<organism evidence="1 2">
    <name type="scientific">Porites lobata</name>
    <dbReference type="NCBI Taxonomy" id="104759"/>
    <lineage>
        <taxon>Eukaryota</taxon>
        <taxon>Metazoa</taxon>
        <taxon>Cnidaria</taxon>
        <taxon>Anthozoa</taxon>
        <taxon>Hexacorallia</taxon>
        <taxon>Scleractinia</taxon>
        <taxon>Fungiina</taxon>
        <taxon>Poritidae</taxon>
        <taxon>Porites</taxon>
    </lineage>
</organism>
<evidence type="ECO:0000313" key="1">
    <source>
        <dbReference type="EMBL" id="CAH3186220.1"/>
    </source>
</evidence>
<accession>A0ABN8S5A0</accession>
<gene>
    <name evidence="1" type="ORF">PLOB_00034228</name>
</gene>
<evidence type="ECO:0000313" key="2">
    <source>
        <dbReference type="Proteomes" id="UP001159405"/>
    </source>
</evidence>
<sequence length="203" mass="23250">ETTIFGYLTSSSSYMAFKNVRSLLLINHNDGFINNDEFVVLYDLYASKNLDFPYDSYAPFDLEELDKSESFAEFRFGKRDIRILKEVLLIPDTITCSQRSVCDGLEGLCMLLKLLSYPRRYGDMVHRFAKPVPVLSMITNQMIDFVYNVHGNRVLNWNHEVLSPVNLQTYVDAVTARGAPLPNYFGFIDGTTWRTSATSLQRA</sequence>